<comment type="function">
    <text evidence="3">This protein is an auxiliary protein of DNA polymerase delta and is involved in the control of eukaryotic DNA replication by increasing the polymerase's processivity during elongation of the leading strand.</text>
</comment>
<dbReference type="CDD" id="cd00577">
    <property type="entry name" value="PCNA"/>
    <property type="match status" value="1"/>
</dbReference>
<comment type="caution">
    <text evidence="7">The sequence shown here is derived from an EMBL/GenBank/DDBJ whole genome shotgun (WGS) entry which is preliminary data.</text>
</comment>
<comment type="similarity">
    <text evidence="1 4">Belongs to the PCNA family.</text>
</comment>
<dbReference type="EMBL" id="MU069508">
    <property type="protein sequence ID" value="KAF5840622.1"/>
    <property type="molecule type" value="Genomic_DNA"/>
</dbReference>
<evidence type="ECO:0000256" key="3">
    <source>
        <dbReference type="RuleBase" id="RU000641"/>
    </source>
</evidence>
<sequence length="267" mass="29589">MFEARMLQGNLLKKLVEALKELVSEVNFDVNSGGISLQAMDSSHVCLVAFTLHSDGFEHFRCDRPLNMGIHIGNLSKVLKCAGNEDVITLKADDNGDTLTLMFESQKQDRISDFDLKLMSIESEHLGIPDQDYSAEVKMPSGEYQRICRDLASIGDTVQINATKEGVKFTTSGDVGTANITLRHNATTEKPEEQTFIELNDPVSLTFALRYLNNFAKATPLAPVVKIGLTKDLPIVVEYQIGEMGHIKYFLAPKIDEEENMGDEEAS</sequence>
<dbReference type="PRINTS" id="PR00339">
    <property type="entry name" value="PCNACYCLIN"/>
</dbReference>
<dbReference type="HAMAP" id="MF_00317">
    <property type="entry name" value="DNApol_clamp_arch"/>
    <property type="match status" value="1"/>
</dbReference>
<dbReference type="InterPro" id="IPR022649">
    <property type="entry name" value="Pr_cel_nuc_antig_C"/>
</dbReference>
<feature type="domain" description="Proliferating cell nuclear antigen PCNA N-terminal" evidence="5">
    <location>
        <begin position="1"/>
        <end position="123"/>
    </location>
</feature>
<evidence type="ECO:0000256" key="4">
    <source>
        <dbReference type="RuleBase" id="RU003671"/>
    </source>
</evidence>
<feature type="domain" description="Proliferating cell nuclear antigen PCNA C-terminal" evidence="6">
    <location>
        <begin position="127"/>
        <end position="254"/>
    </location>
</feature>
<dbReference type="PANTHER" id="PTHR11352">
    <property type="entry name" value="PROLIFERATING CELL NUCLEAR ANTIGEN"/>
    <property type="match status" value="1"/>
</dbReference>
<reference evidence="7" key="1">
    <citation type="submission" date="2017-08" db="EMBL/GenBank/DDBJ databases">
        <authorList>
            <person name="Polle J.E."/>
            <person name="Barry K."/>
            <person name="Cushman J."/>
            <person name="Schmutz J."/>
            <person name="Tran D."/>
            <person name="Hathwaick L.T."/>
            <person name="Yim W.C."/>
            <person name="Jenkins J."/>
            <person name="Mckie-Krisberg Z.M."/>
            <person name="Prochnik S."/>
            <person name="Lindquist E."/>
            <person name="Dockter R.B."/>
            <person name="Adam C."/>
            <person name="Molina H."/>
            <person name="Bunkerborg J."/>
            <person name="Jin E."/>
            <person name="Buchheim M."/>
            <person name="Magnuson J."/>
        </authorList>
    </citation>
    <scope>NUCLEOTIDE SEQUENCE</scope>
    <source>
        <strain evidence="7">CCAP 19/18</strain>
    </source>
</reference>
<dbReference type="SUPFAM" id="SSF55979">
    <property type="entry name" value="DNA clamp"/>
    <property type="match status" value="2"/>
</dbReference>
<organism evidence="7 8">
    <name type="scientific">Dunaliella salina</name>
    <name type="common">Green alga</name>
    <name type="synonym">Protococcus salinus</name>
    <dbReference type="NCBI Taxonomy" id="3046"/>
    <lineage>
        <taxon>Eukaryota</taxon>
        <taxon>Viridiplantae</taxon>
        <taxon>Chlorophyta</taxon>
        <taxon>core chlorophytes</taxon>
        <taxon>Chlorophyceae</taxon>
        <taxon>CS clade</taxon>
        <taxon>Chlamydomonadales</taxon>
        <taxon>Dunaliellaceae</taxon>
        <taxon>Dunaliella</taxon>
    </lineage>
</organism>
<dbReference type="PROSITE" id="PS01251">
    <property type="entry name" value="PCNA_1"/>
    <property type="match status" value="1"/>
</dbReference>
<dbReference type="Pfam" id="PF00705">
    <property type="entry name" value="PCNA_N"/>
    <property type="match status" value="1"/>
</dbReference>
<dbReference type="PANTHER" id="PTHR11352:SF0">
    <property type="entry name" value="PROLIFERATING CELL NUCLEAR ANTIGEN"/>
    <property type="match status" value="1"/>
</dbReference>
<dbReference type="InterPro" id="IPR046938">
    <property type="entry name" value="DNA_clamp_sf"/>
</dbReference>
<dbReference type="InterPro" id="IPR022648">
    <property type="entry name" value="Pr_cel_nuc_antig_N"/>
</dbReference>
<gene>
    <name evidence="7" type="ORF">DUNSADRAFT_16137</name>
</gene>
<evidence type="ECO:0000259" key="6">
    <source>
        <dbReference type="Pfam" id="PF02747"/>
    </source>
</evidence>
<dbReference type="NCBIfam" id="TIGR00590">
    <property type="entry name" value="pcna"/>
    <property type="match status" value="1"/>
</dbReference>
<evidence type="ECO:0000256" key="1">
    <source>
        <dbReference type="ARBA" id="ARBA00010462"/>
    </source>
</evidence>
<keyword evidence="3" id="KW-0539">Nucleus</keyword>
<evidence type="ECO:0000259" key="5">
    <source>
        <dbReference type="Pfam" id="PF00705"/>
    </source>
</evidence>
<dbReference type="InterPro" id="IPR022659">
    <property type="entry name" value="Pr_cel_nuc_antig_CS"/>
</dbReference>
<evidence type="ECO:0000313" key="7">
    <source>
        <dbReference type="EMBL" id="KAF5840622.1"/>
    </source>
</evidence>
<name>A0ABQ7H185_DUNSA</name>
<comment type="subcellular location">
    <subcellularLocation>
        <location evidence="3">Nucleus</location>
    </subcellularLocation>
</comment>
<dbReference type="Gene3D" id="3.10.150.10">
    <property type="entry name" value="DNA Polymerase III, subunit A, domain 2"/>
    <property type="match status" value="2"/>
</dbReference>
<dbReference type="Proteomes" id="UP000815325">
    <property type="component" value="Unassembled WGS sequence"/>
</dbReference>
<accession>A0ABQ7H185</accession>
<evidence type="ECO:0000313" key="8">
    <source>
        <dbReference type="Proteomes" id="UP000815325"/>
    </source>
</evidence>
<dbReference type="InterPro" id="IPR000730">
    <property type="entry name" value="Pr_cel_nuc_antig"/>
</dbReference>
<protein>
    <recommendedName>
        <fullName evidence="3">DNA sliding clamp PCNA</fullName>
    </recommendedName>
</protein>
<dbReference type="Pfam" id="PF02747">
    <property type="entry name" value="PCNA_C"/>
    <property type="match status" value="1"/>
</dbReference>
<proteinExistence type="inferred from homology"/>
<keyword evidence="4" id="KW-0235">DNA replication</keyword>
<keyword evidence="2 4" id="KW-0238">DNA-binding</keyword>
<evidence type="ECO:0000256" key="2">
    <source>
        <dbReference type="ARBA" id="ARBA00023125"/>
    </source>
</evidence>
<dbReference type="PROSITE" id="PS00293">
    <property type="entry name" value="PCNA_2"/>
    <property type="match status" value="1"/>
</dbReference>
<keyword evidence="8" id="KW-1185">Reference proteome</keyword>